<evidence type="ECO:0000313" key="2">
    <source>
        <dbReference type="Proteomes" id="UP000315133"/>
    </source>
</evidence>
<evidence type="ECO:0008006" key="3">
    <source>
        <dbReference type="Google" id="ProtNLM"/>
    </source>
</evidence>
<dbReference type="Proteomes" id="UP000315133">
    <property type="component" value="Unassembled WGS sequence"/>
</dbReference>
<dbReference type="OrthoDB" id="3680625at2"/>
<dbReference type="EMBL" id="VFPU01000001">
    <property type="protein sequence ID" value="TQM96357.1"/>
    <property type="molecule type" value="Genomic_DNA"/>
</dbReference>
<accession>A0A543KMQ4</accession>
<organism evidence="1 2">
    <name type="scientific">Ornithinimicrobium humiphilum</name>
    <dbReference type="NCBI Taxonomy" id="125288"/>
    <lineage>
        <taxon>Bacteria</taxon>
        <taxon>Bacillati</taxon>
        <taxon>Actinomycetota</taxon>
        <taxon>Actinomycetes</taxon>
        <taxon>Micrococcales</taxon>
        <taxon>Ornithinimicrobiaceae</taxon>
        <taxon>Ornithinimicrobium</taxon>
    </lineage>
</organism>
<keyword evidence="2" id="KW-1185">Reference proteome</keyword>
<protein>
    <recommendedName>
        <fullName evidence="3">DNA-binding protein</fullName>
    </recommendedName>
</protein>
<comment type="caution">
    <text evidence="1">The sequence shown here is derived from an EMBL/GenBank/DDBJ whole genome shotgun (WGS) entry which is preliminary data.</text>
</comment>
<dbReference type="AlphaFoldDB" id="A0A543KMQ4"/>
<dbReference type="RefSeq" id="WP_141817989.1">
    <property type="nucleotide sequence ID" value="NZ_BAAAIL010000003.1"/>
</dbReference>
<evidence type="ECO:0000313" key="1">
    <source>
        <dbReference type="EMBL" id="TQM96357.1"/>
    </source>
</evidence>
<reference evidence="1 2" key="1">
    <citation type="submission" date="2019-06" db="EMBL/GenBank/DDBJ databases">
        <title>Sequencing the genomes of 1000 actinobacteria strains.</title>
        <authorList>
            <person name="Klenk H.-P."/>
        </authorList>
    </citation>
    <scope>NUCLEOTIDE SEQUENCE [LARGE SCALE GENOMIC DNA]</scope>
    <source>
        <strain evidence="1 2">DSM 12362</strain>
    </source>
</reference>
<proteinExistence type="predicted"/>
<sequence>MSDAERDRNRAEQVQLYGEPLSDVFARLTSGLGLTQAGLARTIGMSPPMLSQLGSAHRIKIGNPAVLRRLEALQQLLDDVHAGRVRMADVAEQVAAVRESSQSWTTTRVDLPAAPPSREDRDATEAATVRQLLRAVASGSELRQAADLLAGAHPGLADLLRTYGLGTPEEATAHLRRHRELF</sequence>
<gene>
    <name evidence="1" type="ORF">FB476_1223</name>
</gene>
<name>A0A543KMQ4_9MICO</name>